<organism evidence="3 4">
    <name type="scientific">Macrophomina phaseolina (strain MS6)</name>
    <name type="common">Charcoal rot fungus</name>
    <dbReference type="NCBI Taxonomy" id="1126212"/>
    <lineage>
        <taxon>Eukaryota</taxon>
        <taxon>Fungi</taxon>
        <taxon>Dikarya</taxon>
        <taxon>Ascomycota</taxon>
        <taxon>Pezizomycotina</taxon>
        <taxon>Dothideomycetes</taxon>
        <taxon>Dothideomycetes incertae sedis</taxon>
        <taxon>Botryosphaeriales</taxon>
        <taxon>Botryosphaeriaceae</taxon>
        <taxon>Macrophomina</taxon>
    </lineage>
</organism>
<reference evidence="3 4" key="1">
    <citation type="journal article" date="2012" name="BMC Genomics">
        <title>Tools to kill: Genome of one of the most destructive plant pathogenic fungi Macrophomina phaseolina.</title>
        <authorList>
            <person name="Islam M.S."/>
            <person name="Haque M.S."/>
            <person name="Islam M.M."/>
            <person name="Emdad E.M."/>
            <person name="Halim A."/>
            <person name="Hossen Q.M.M."/>
            <person name="Hossain M.Z."/>
            <person name="Ahmed B."/>
            <person name="Rahim S."/>
            <person name="Rahman M.S."/>
            <person name="Alam M.M."/>
            <person name="Hou S."/>
            <person name="Wan X."/>
            <person name="Saito J.A."/>
            <person name="Alam M."/>
        </authorList>
    </citation>
    <scope>NUCLEOTIDE SEQUENCE [LARGE SCALE GENOMIC DNA]</scope>
    <source>
        <strain evidence="3 4">MS6</strain>
    </source>
</reference>
<proteinExistence type="predicted"/>
<dbReference type="eggNOG" id="ENOG502SY1T">
    <property type="taxonomic scope" value="Eukaryota"/>
</dbReference>
<dbReference type="AlphaFoldDB" id="K2QVR1"/>
<protein>
    <submittedName>
        <fullName evidence="3">Uncharacterized protein</fullName>
    </submittedName>
</protein>
<keyword evidence="2" id="KW-0472">Membrane</keyword>
<accession>K2QVR1</accession>
<sequence length="212" mass="22805">MGNYSLQDGSMFWNVGDWPDGLFWLENAQNGSSWHLNHTGNGYFDMSSNITAPQRGQSFKFTAVAEIRDERWSTIDMPGATATAAPKASSTMINPKDKTSGKKGLSTGAKAAIGASIGASVLIIALVMALLYIRKRRKTGAIKDTVVDTPYAYTPVHEMQQVQQLDGRDIEPMELPAGKGSATPDRLQPPKDALSELGNSGVPAELPGHQQT</sequence>
<keyword evidence="2" id="KW-0812">Transmembrane</keyword>
<evidence type="ECO:0000256" key="2">
    <source>
        <dbReference type="SAM" id="Phobius"/>
    </source>
</evidence>
<feature type="region of interest" description="Disordered" evidence="1">
    <location>
        <begin position="171"/>
        <end position="212"/>
    </location>
</feature>
<gene>
    <name evidence="3" type="ORF">MPH_09013</name>
</gene>
<dbReference type="OrthoDB" id="4158815at2759"/>
<dbReference type="EMBL" id="AHHD01000383">
    <property type="protein sequence ID" value="EKG13831.1"/>
    <property type="molecule type" value="Genomic_DNA"/>
</dbReference>
<feature type="region of interest" description="Disordered" evidence="1">
    <location>
        <begin position="83"/>
        <end position="105"/>
    </location>
</feature>
<dbReference type="HOGENOM" id="CLU_1299930_0_0_1"/>
<keyword evidence="2" id="KW-1133">Transmembrane helix</keyword>
<name>K2QVR1_MACPH</name>
<evidence type="ECO:0000313" key="3">
    <source>
        <dbReference type="EMBL" id="EKG13831.1"/>
    </source>
</evidence>
<dbReference type="STRING" id="1126212.K2QVR1"/>
<evidence type="ECO:0000313" key="4">
    <source>
        <dbReference type="Proteomes" id="UP000007129"/>
    </source>
</evidence>
<dbReference type="VEuPathDB" id="FungiDB:MPH_09013"/>
<dbReference type="InParanoid" id="K2QVR1"/>
<comment type="caution">
    <text evidence="3">The sequence shown here is derived from an EMBL/GenBank/DDBJ whole genome shotgun (WGS) entry which is preliminary data.</text>
</comment>
<dbReference type="Proteomes" id="UP000007129">
    <property type="component" value="Unassembled WGS sequence"/>
</dbReference>
<feature type="transmembrane region" description="Helical" evidence="2">
    <location>
        <begin position="111"/>
        <end position="133"/>
    </location>
</feature>
<evidence type="ECO:0000256" key="1">
    <source>
        <dbReference type="SAM" id="MobiDB-lite"/>
    </source>
</evidence>